<feature type="repeat" description="PPR" evidence="3">
    <location>
        <begin position="421"/>
        <end position="455"/>
    </location>
</feature>
<dbReference type="PANTHER" id="PTHR47447:SF23">
    <property type="entry name" value="PENTACOTRIPEPTIDE-REPEAT REGION OF PRORP DOMAIN-CONTAINING PROTEIN"/>
    <property type="match status" value="1"/>
</dbReference>
<protein>
    <submittedName>
        <fullName evidence="4">Putative Pentatricopeptide repeat-containing protein</fullName>
    </submittedName>
</protein>
<dbReference type="STRING" id="29655.A0A0K9P5Q3"/>
<dbReference type="InterPro" id="IPR011990">
    <property type="entry name" value="TPR-like_helical_dom_sf"/>
</dbReference>
<comment type="similarity">
    <text evidence="1">Belongs to the PPR family. P subfamily.</text>
</comment>
<gene>
    <name evidence="4" type="ORF">ZOSMA_375G00230</name>
</gene>
<name>A0A0K9P5Q3_ZOSMR</name>
<evidence type="ECO:0000256" key="1">
    <source>
        <dbReference type="ARBA" id="ARBA00007626"/>
    </source>
</evidence>
<evidence type="ECO:0000256" key="2">
    <source>
        <dbReference type="ARBA" id="ARBA00022737"/>
    </source>
</evidence>
<feature type="repeat" description="PPR" evidence="3">
    <location>
        <begin position="317"/>
        <end position="352"/>
    </location>
</feature>
<evidence type="ECO:0000313" key="4">
    <source>
        <dbReference type="EMBL" id="KMZ64334.1"/>
    </source>
</evidence>
<dbReference type="InterPro" id="IPR002885">
    <property type="entry name" value="PPR_rpt"/>
</dbReference>
<dbReference type="AlphaFoldDB" id="A0A0K9P5Q3"/>
<dbReference type="EMBL" id="LFYR01001163">
    <property type="protein sequence ID" value="KMZ64334.1"/>
    <property type="molecule type" value="Genomic_DNA"/>
</dbReference>
<evidence type="ECO:0000313" key="5">
    <source>
        <dbReference type="Proteomes" id="UP000036987"/>
    </source>
</evidence>
<dbReference type="Proteomes" id="UP000036987">
    <property type="component" value="Unassembled WGS sequence"/>
</dbReference>
<comment type="caution">
    <text evidence="4">The sequence shown here is derived from an EMBL/GenBank/DDBJ whole genome shotgun (WGS) entry which is preliminary data.</text>
</comment>
<keyword evidence="2" id="KW-0677">Repeat</keyword>
<dbReference type="Gene3D" id="1.25.40.10">
    <property type="entry name" value="Tetratricopeptide repeat domain"/>
    <property type="match status" value="5"/>
</dbReference>
<accession>A0A0K9P5Q3</accession>
<dbReference type="GO" id="GO:0005739">
    <property type="term" value="C:mitochondrion"/>
    <property type="evidence" value="ECO:0000318"/>
    <property type="project" value="GO_Central"/>
</dbReference>
<sequence>MACAAIRAGVVRWPRLLTPPLLIQILRRQKNPAAALQIFNSVPDYLRTAPVYSTILNLHANLPPTSSFLQTKSLLHHMIHRGSCRCPDWIFQRVIAMLVNNGKFEDAVEVFEGIPNSNCVDWSASFQTIFHGLVENRRFTDCVKLLRNICNNGGIGVKWKVSLLGSRYSTHNPHVETFNVVISALCGMKRPEHALEVFVEMNQHCCFPDRETYRILMKSLCESNRLEDATHLLYSMLWRISQKGCDADVVVFRVLLEALCEKGEVEKAEEVLSKILKKGLRIPRLRRCFQRWEISGANMKEMKESINDALVRGGVRSATSYSAVIEDLYSEGKIEDADRLMNEMVQKRGFIPKLTTYEAKISALGREGRTEKDGILVVEDEMVRRGCAPAISTYNSVMEGLCKEGRGLMSLSVLRRMKRTNEKSYEIVVNGLCRESRYIEACSVMEMMLTKKHLPCTATFGELIKGLCFIGRSYEAVVYLEEMLVRQGKVPESDVWTSLVFMAVCNVAWSHQFDMLVCLDPF</sequence>
<feature type="repeat" description="PPR" evidence="3">
    <location>
        <begin position="353"/>
        <end position="389"/>
    </location>
</feature>
<keyword evidence="5" id="KW-1185">Reference proteome</keyword>
<dbReference type="OMA" id="VIWLEEM"/>
<proteinExistence type="inferred from homology"/>
<feature type="repeat" description="PPR" evidence="3">
    <location>
        <begin position="390"/>
        <end position="420"/>
    </location>
</feature>
<dbReference type="OrthoDB" id="767661at2759"/>
<dbReference type="Pfam" id="PF13041">
    <property type="entry name" value="PPR_2"/>
    <property type="match status" value="1"/>
</dbReference>
<dbReference type="PANTHER" id="PTHR47447">
    <property type="entry name" value="OS03G0856100 PROTEIN"/>
    <property type="match status" value="1"/>
</dbReference>
<feature type="repeat" description="PPR" evidence="3">
    <location>
        <begin position="174"/>
        <end position="208"/>
    </location>
</feature>
<feature type="repeat" description="PPR" evidence="3">
    <location>
        <begin position="248"/>
        <end position="282"/>
    </location>
</feature>
<reference evidence="5" key="1">
    <citation type="journal article" date="2016" name="Nature">
        <title>The genome of the seagrass Zostera marina reveals angiosperm adaptation to the sea.</title>
        <authorList>
            <person name="Olsen J.L."/>
            <person name="Rouze P."/>
            <person name="Verhelst B."/>
            <person name="Lin Y.-C."/>
            <person name="Bayer T."/>
            <person name="Collen J."/>
            <person name="Dattolo E."/>
            <person name="De Paoli E."/>
            <person name="Dittami S."/>
            <person name="Maumus F."/>
            <person name="Michel G."/>
            <person name="Kersting A."/>
            <person name="Lauritano C."/>
            <person name="Lohaus R."/>
            <person name="Toepel M."/>
            <person name="Tonon T."/>
            <person name="Vanneste K."/>
            <person name="Amirebrahimi M."/>
            <person name="Brakel J."/>
            <person name="Bostroem C."/>
            <person name="Chovatia M."/>
            <person name="Grimwood J."/>
            <person name="Jenkins J.W."/>
            <person name="Jueterbock A."/>
            <person name="Mraz A."/>
            <person name="Stam W.T."/>
            <person name="Tice H."/>
            <person name="Bornberg-Bauer E."/>
            <person name="Green P.J."/>
            <person name="Pearson G.A."/>
            <person name="Procaccini G."/>
            <person name="Duarte C.M."/>
            <person name="Schmutz J."/>
            <person name="Reusch T.B.H."/>
            <person name="Van de Peer Y."/>
        </authorList>
    </citation>
    <scope>NUCLEOTIDE SEQUENCE [LARGE SCALE GENOMIC DNA]</scope>
    <source>
        <strain evidence="5">cv. Finnish</strain>
    </source>
</reference>
<dbReference type="GO" id="GO:0006396">
    <property type="term" value="P:RNA processing"/>
    <property type="evidence" value="ECO:0000318"/>
    <property type="project" value="GO_Central"/>
</dbReference>
<evidence type="ECO:0000256" key="3">
    <source>
        <dbReference type="PROSITE-ProRule" id="PRU00708"/>
    </source>
</evidence>
<dbReference type="PROSITE" id="PS51375">
    <property type="entry name" value="PPR"/>
    <property type="match status" value="6"/>
</dbReference>
<dbReference type="NCBIfam" id="TIGR00756">
    <property type="entry name" value="PPR"/>
    <property type="match status" value="4"/>
</dbReference>
<dbReference type="GO" id="GO:0003729">
    <property type="term" value="F:mRNA binding"/>
    <property type="evidence" value="ECO:0000318"/>
    <property type="project" value="GO_Central"/>
</dbReference>
<organism evidence="4 5">
    <name type="scientific">Zostera marina</name>
    <name type="common">Eelgrass</name>
    <dbReference type="NCBI Taxonomy" id="29655"/>
    <lineage>
        <taxon>Eukaryota</taxon>
        <taxon>Viridiplantae</taxon>
        <taxon>Streptophyta</taxon>
        <taxon>Embryophyta</taxon>
        <taxon>Tracheophyta</taxon>
        <taxon>Spermatophyta</taxon>
        <taxon>Magnoliopsida</taxon>
        <taxon>Liliopsida</taxon>
        <taxon>Zosteraceae</taxon>
        <taxon>Zostera</taxon>
    </lineage>
</organism>
<dbReference type="GO" id="GO:0007005">
    <property type="term" value="P:mitochondrion organization"/>
    <property type="evidence" value="ECO:0000318"/>
    <property type="project" value="GO_Central"/>
</dbReference>
<dbReference type="Pfam" id="PF12854">
    <property type="entry name" value="PPR_1"/>
    <property type="match status" value="1"/>
</dbReference>
<dbReference type="Pfam" id="PF01535">
    <property type="entry name" value="PPR"/>
    <property type="match status" value="5"/>
</dbReference>